<organism evidence="1 2">
    <name type="scientific">Candidatus Argoarchaeum ethanivorans</name>
    <dbReference type="NCBI Taxonomy" id="2608793"/>
    <lineage>
        <taxon>Archaea</taxon>
        <taxon>Methanobacteriati</taxon>
        <taxon>Methanobacteriota</taxon>
        <taxon>Stenosarchaea group</taxon>
        <taxon>Methanomicrobia</taxon>
        <taxon>Methanosarcinales</taxon>
        <taxon>Methanosarcinales incertae sedis</taxon>
        <taxon>GOM Arc I cluster</taxon>
        <taxon>Candidatus Argoarchaeum</taxon>
    </lineage>
</organism>
<gene>
    <name evidence="1" type="ORF">FFODKBPE_00362</name>
</gene>
<evidence type="ECO:0000313" key="2">
    <source>
        <dbReference type="Proteomes" id="UP000603056"/>
    </source>
</evidence>
<dbReference type="AlphaFoldDB" id="A0A811TE13"/>
<sequence>MNLSLNYREIAHEKIEYCPMELIVSYQFNF</sequence>
<name>A0A811TE13_9EURY</name>
<proteinExistence type="predicted"/>
<dbReference type="EMBL" id="CAJHIP010000011">
    <property type="protein sequence ID" value="CAD6492757.1"/>
    <property type="molecule type" value="Genomic_DNA"/>
</dbReference>
<accession>A0A811TE13</accession>
<protein>
    <submittedName>
        <fullName evidence="1">Uncharacterized protein</fullName>
    </submittedName>
</protein>
<evidence type="ECO:0000313" key="1">
    <source>
        <dbReference type="EMBL" id="CAD6492757.1"/>
    </source>
</evidence>
<comment type="caution">
    <text evidence="1">The sequence shown here is derived from an EMBL/GenBank/DDBJ whole genome shotgun (WGS) entry which is preliminary data.</text>
</comment>
<dbReference type="Proteomes" id="UP000603056">
    <property type="component" value="Unassembled WGS sequence"/>
</dbReference>
<reference evidence="1" key="1">
    <citation type="submission" date="2020-10" db="EMBL/GenBank/DDBJ databases">
        <authorList>
            <person name="Hahn C.J."/>
            <person name="Laso-Perez R."/>
            <person name="Vulcano F."/>
            <person name="Vaziourakis K.-M."/>
            <person name="Stokke R."/>
            <person name="Steen I.H."/>
            <person name="Teske A."/>
            <person name="Boetius A."/>
            <person name="Liebeke M."/>
            <person name="Amann R."/>
            <person name="Knittel K."/>
        </authorList>
    </citation>
    <scope>NUCLEOTIDE SEQUENCE</scope>
    <source>
        <strain evidence="1">Gfbio:e3339647-f889-4370-9287-4fb5cb688e4c:AG394J04_GoMArc1</strain>
    </source>
</reference>